<dbReference type="Pfam" id="PF04295">
    <property type="entry name" value="GD_AH_second"/>
    <property type="match status" value="1"/>
</dbReference>
<dbReference type="Pfam" id="PF20629">
    <property type="entry name" value="GD_AH_C"/>
    <property type="match status" value="1"/>
</dbReference>
<evidence type="ECO:0000256" key="1">
    <source>
        <dbReference type="ARBA" id="ARBA00010986"/>
    </source>
</evidence>
<keyword evidence="2 4" id="KW-0456">Lyase</keyword>
<name>A0A5C5VKS9_9BACT</name>
<dbReference type="OrthoDB" id="9804574at2"/>
<dbReference type="Gene3D" id="2.30.130.110">
    <property type="match status" value="1"/>
</dbReference>
<dbReference type="InterPro" id="IPR048332">
    <property type="entry name" value="GD_AH_C"/>
</dbReference>
<dbReference type="CDD" id="cd11613">
    <property type="entry name" value="SAF_AH_GD"/>
    <property type="match status" value="1"/>
</dbReference>
<dbReference type="GO" id="GO:0008867">
    <property type="term" value="F:galactarate dehydratase activity"/>
    <property type="evidence" value="ECO:0007669"/>
    <property type="project" value="UniProtKB-EC"/>
</dbReference>
<accession>A0A5C5VKS9</accession>
<sequence length="520" mass="54352">MPASHSSAPPSVIHLHPADNVAVAAKTLARGEKFALSGGSLTAIGEVRFGHKVALAAIPAGEPVYKYGQVIGYASRPISPGEHVHSHNLHLGELHLEYAKASQTPPPPTPITGRTFDGYRRADGRAGTRNYIAVISTVNCSASVAKYVAHAFDQSRLADFPNIDGIVPFTHHSGCGMQFGGDMHQTLNRVMAGIARHPNIGGYLLIGLGCETGAMGYLVQQEQLLQLDGGASQPAGAPLILSMQDQGGTAKTIEAGVARLVEMLPRVNDVRRQPIPASEIVLATECGGSDAYSGITANPAVGAAADRVVATGGISILSETSEIYGAEHLLTRRATSVSVADKLIERIEWWKGYVGMFGAELDNNPSPGNKEGGLTTIAEKSLGAVAKAGCTALVDVLQYAEPPSKRGMMVMDTPGYDPASVTGMVSGGANVVVFTTGRGSCFGCKPAPSIKIATNTPMYQRMVDDMDINAGEILSGVSVDAMGEKIFDEILAVASGKPTKSEKLGIGEEEFVPWLVGPTL</sequence>
<evidence type="ECO:0000259" key="3">
    <source>
        <dbReference type="SMART" id="SM00858"/>
    </source>
</evidence>
<dbReference type="Proteomes" id="UP000318878">
    <property type="component" value="Unassembled WGS sequence"/>
</dbReference>
<dbReference type="InterPro" id="IPR044144">
    <property type="entry name" value="SAF_UxaA/GarD"/>
</dbReference>
<evidence type="ECO:0000313" key="4">
    <source>
        <dbReference type="EMBL" id="TWT39218.1"/>
    </source>
</evidence>
<comment type="caution">
    <text evidence="4">The sequence shown here is derived from an EMBL/GenBank/DDBJ whole genome shotgun (WGS) entry which is preliminary data.</text>
</comment>
<dbReference type="PANTHER" id="PTHR30536:SF5">
    <property type="entry name" value="ALTRONATE DEHYDRATASE"/>
    <property type="match status" value="1"/>
</dbReference>
<dbReference type="GO" id="GO:0019698">
    <property type="term" value="P:D-galacturonate catabolic process"/>
    <property type="evidence" value="ECO:0007669"/>
    <property type="project" value="TreeGrafter"/>
</dbReference>
<dbReference type="RefSeq" id="WP_146429406.1">
    <property type="nucleotide sequence ID" value="NZ_SJPF01000001.1"/>
</dbReference>
<dbReference type="EC" id="4.2.1.42" evidence="4"/>
<gene>
    <name evidence="4" type="primary">garD</name>
    <name evidence="4" type="ORF">Enr8_09140</name>
</gene>
<dbReference type="InterPro" id="IPR007392">
    <property type="entry name" value="GD_AH_second"/>
</dbReference>
<proteinExistence type="inferred from homology"/>
<dbReference type="EMBL" id="SJPF01000001">
    <property type="protein sequence ID" value="TWT39218.1"/>
    <property type="molecule type" value="Genomic_DNA"/>
</dbReference>
<dbReference type="PANTHER" id="PTHR30536">
    <property type="entry name" value="ALTRONATE/GALACTARATE DEHYDRATASE"/>
    <property type="match status" value="1"/>
</dbReference>
<dbReference type="Pfam" id="PF08666">
    <property type="entry name" value="SAF"/>
    <property type="match status" value="1"/>
</dbReference>
<organism evidence="4 5">
    <name type="scientific">Blastopirellula retiformator</name>
    <dbReference type="NCBI Taxonomy" id="2527970"/>
    <lineage>
        <taxon>Bacteria</taxon>
        <taxon>Pseudomonadati</taxon>
        <taxon>Planctomycetota</taxon>
        <taxon>Planctomycetia</taxon>
        <taxon>Pirellulales</taxon>
        <taxon>Pirellulaceae</taxon>
        <taxon>Blastopirellula</taxon>
    </lineage>
</organism>
<protein>
    <submittedName>
        <fullName evidence="4">D-galactarate dehydratase</fullName>
        <ecNumber evidence="4">4.2.1.42</ecNumber>
    </submittedName>
</protein>
<dbReference type="AlphaFoldDB" id="A0A5C5VKS9"/>
<reference evidence="4 5" key="1">
    <citation type="submission" date="2019-02" db="EMBL/GenBank/DDBJ databases">
        <title>Deep-cultivation of Planctomycetes and their phenomic and genomic characterization uncovers novel biology.</title>
        <authorList>
            <person name="Wiegand S."/>
            <person name="Jogler M."/>
            <person name="Boedeker C."/>
            <person name="Pinto D."/>
            <person name="Vollmers J."/>
            <person name="Rivas-Marin E."/>
            <person name="Kohn T."/>
            <person name="Peeters S.H."/>
            <person name="Heuer A."/>
            <person name="Rast P."/>
            <person name="Oberbeckmann S."/>
            <person name="Bunk B."/>
            <person name="Jeske O."/>
            <person name="Meyerdierks A."/>
            <person name="Storesund J.E."/>
            <person name="Kallscheuer N."/>
            <person name="Luecker S."/>
            <person name="Lage O.M."/>
            <person name="Pohl T."/>
            <person name="Merkel B.J."/>
            <person name="Hornburger P."/>
            <person name="Mueller R.-W."/>
            <person name="Bruemmer F."/>
            <person name="Labrenz M."/>
            <person name="Spormann A.M."/>
            <person name="Op Den Camp H."/>
            <person name="Overmann J."/>
            <person name="Amann R."/>
            <person name="Jetten M.S.M."/>
            <person name="Mascher T."/>
            <person name="Medema M.H."/>
            <person name="Devos D.P."/>
            <person name="Kaster A.-K."/>
            <person name="Ovreas L."/>
            <person name="Rohde M."/>
            <person name="Galperin M.Y."/>
            <person name="Jogler C."/>
        </authorList>
    </citation>
    <scope>NUCLEOTIDE SEQUENCE [LARGE SCALE GENOMIC DNA]</scope>
    <source>
        <strain evidence="4 5">Enr8</strain>
    </source>
</reference>
<feature type="domain" description="SAF" evidence="3">
    <location>
        <begin position="19"/>
        <end position="90"/>
    </location>
</feature>
<dbReference type="SMART" id="SM00858">
    <property type="entry name" value="SAF"/>
    <property type="match status" value="1"/>
</dbReference>
<dbReference type="InterPro" id="IPR052172">
    <property type="entry name" value="UxaA_altronate/galactarate_dh"/>
</dbReference>
<comment type="similarity">
    <text evidence="1">Belongs to the UxaA family.</text>
</comment>
<dbReference type="InterPro" id="IPR013974">
    <property type="entry name" value="SAF"/>
</dbReference>
<evidence type="ECO:0000256" key="2">
    <source>
        <dbReference type="ARBA" id="ARBA00023239"/>
    </source>
</evidence>
<keyword evidence="5" id="KW-1185">Reference proteome</keyword>
<evidence type="ECO:0000313" key="5">
    <source>
        <dbReference type="Proteomes" id="UP000318878"/>
    </source>
</evidence>